<proteinExistence type="predicted"/>
<reference evidence="2 3" key="1">
    <citation type="journal article" date="2019" name="Commun. Biol.">
        <title>The bagworm genome reveals a unique fibroin gene that provides high tensile strength.</title>
        <authorList>
            <person name="Kono N."/>
            <person name="Nakamura H."/>
            <person name="Ohtoshi R."/>
            <person name="Tomita M."/>
            <person name="Numata K."/>
            <person name="Arakawa K."/>
        </authorList>
    </citation>
    <scope>NUCLEOTIDE SEQUENCE [LARGE SCALE GENOMIC DNA]</scope>
</reference>
<protein>
    <submittedName>
        <fullName evidence="2">Uncharacterized protein</fullName>
    </submittedName>
</protein>
<feature type="region of interest" description="Disordered" evidence="1">
    <location>
        <begin position="1"/>
        <end position="22"/>
    </location>
</feature>
<comment type="caution">
    <text evidence="2">The sequence shown here is derived from an EMBL/GenBank/DDBJ whole genome shotgun (WGS) entry which is preliminary data.</text>
</comment>
<evidence type="ECO:0000313" key="2">
    <source>
        <dbReference type="EMBL" id="GBP34838.1"/>
    </source>
</evidence>
<evidence type="ECO:0000256" key="1">
    <source>
        <dbReference type="SAM" id="MobiDB-lite"/>
    </source>
</evidence>
<dbReference type="AlphaFoldDB" id="A0A4C1V7I7"/>
<sequence>MQEAYAQPRSTPKALGDKPSSVQCDLETDLSHRCGGPVIKDSVTKIVGYKRSLVCFVTVRGVFDFYRGINIGGFLPPRSAARPQPRS</sequence>
<accession>A0A4C1V7I7</accession>
<dbReference type="Proteomes" id="UP000299102">
    <property type="component" value="Unassembled WGS sequence"/>
</dbReference>
<name>A0A4C1V7I7_EUMVA</name>
<dbReference type="EMBL" id="BGZK01000295">
    <property type="protein sequence ID" value="GBP34838.1"/>
    <property type="molecule type" value="Genomic_DNA"/>
</dbReference>
<evidence type="ECO:0000313" key="3">
    <source>
        <dbReference type="Proteomes" id="UP000299102"/>
    </source>
</evidence>
<gene>
    <name evidence="2" type="ORF">EVAR_95942_1</name>
</gene>
<organism evidence="2 3">
    <name type="scientific">Eumeta variegata</name>
    <name type="common">Bagworm moth</name>
    <name type="synonym">Eumeta japonica</name>
    <dbReference type="NCBI Taxonomy" id="151549"/>
    <lineage>
        <taxon>Eukaryota</taxon>
        <taxon>Metazoa</taxon>
        <taxon>Ecdysozoa</taxon>
        <taxon>Arthropoda</taxon>
        <taxon>Hexapoda</taxon>
        <taxon>Insecta</taxon>
        <taxon>Pterygota</taxon>
        <taxon>Neoptera</taxon>
        <taxon>Endopterygota</taxon>
        <taxon>Lepidoptera</taxon>
        <taxon>Glossata</taxon>
        <taxon>Ditrysia</taxon>
        <taxon>Tineoidea</taxon>
        <taxon>Psychidae</taxon>
        <taxon>Oiketicinae</taxon>
        <taxon>Eumeta</taxon>
    </lineage>
</organism>
<keyword evidence="3" id="KW-1185">Reference proteome</keyword>